<evidence type="ECO:0000313" key="1">
    <source>
        <dbReference type="EMBL" id="URF03965.1"/>
    </source>
</evidence>
<evidence type="ECO:0000313" key="2">
    <source>
        <dbReference type="Proteomes" id="UP001056132"/>
    </source>
</evidence>
<dbReference type="RefSeq" id="WP_250024829.1">
    <property type="nucleotide sequence ID" value="NZ_CP097330.1"/>
</dbReference>
<gene>
    <name evidence="1" type="ORF">M5D45_15990</name>
</gene>
<name>A0AAE9I094_9BURK</name>
<organism evidence="1 2">
    <name type="scientific">Cupriavidus campinensis</name>
    <dbReference type="NCBI Taxonomy" id="151783"/>
    <lineage>
        <taxon>Bacteria</taxon>
        <taxon>Pseudomonadati</taxon>
        <taxon>Pseudomonadota</taxon>
        <taxon>Betaproteobacteria</taxon>
        <taxon>Burkholderiales</taxon>
        <taxon>Burkholderiaceae</taxon>
        <taxon>Cupriavidus</taxon>
    </lineage>
</organism>
<dbReference type="Proteomes" id="UP001056132">
    <property type="component" value="Chromosome 1"/>
</dbReference>
<reference evidence="1" key="2">
    <citation type="submission" date="2022-05" db="EMBL/GenBank/DDBJ databases">
        <authorList>
            <person name="Kunte H.-J."/>
        </authorList>
    </citation>
    <scope>NUCLEOTIDE SEQUENCE</scope>
    <source>
        <strain evidence="1">G5</strain>
    </source>
</reference>
<dbReference type="Gene3D" id="3.30.870.10">
    <property type="entry name" value="Endonuclease Chain A"/>
    <property type="match status" value="1"/>
</dbReference>
<proteinExistence type="predicted"/>
<dbReference type="AlphaFoldDB" id="A0AAE9I094"/>
<evidence type="ECO:0008006" key="3">
    <source>
        <dbReference type="Google" id="ProtNLM"/>
    </source>
</evidence>
<sequence>MEIILHTSQSRSVLGKHYLTAFKDAVELYVVSAYLTEWDGAIKLTPACKRFRFIIGKDFGITRKNACIDVLKWLPASRKANFLVADNITGFHPKAVIWRTAKGQAFMLVGSSNLSRAAFEGNVEANVLVPISEKAFEEAKTWIEWIEERSVPVSEDWLDQYVEAVRNPAGSSGKRVPANQEKSPVITFKLPRPSKTADRLRVRRKQLAAYTKQRNGLMRLFRRAASGSISSLQFFEELPQHWSMEKGNRLQGKGWERKGKHANFQELAASFVSILDANKRDRDDVVRAELDRLDSRGNSARKAFLSEMLCLRFPNEYPVLNDPVHRFLVKNRFTASRGSSEGARYIDLAKKLRMALRANPDYPAKNLAELDLLIWASSDYNPNA</sequence>
<dbReference type="KEGG" id="ccam:M5D45_15990"/>
<protein>
    <recommendedName>
        <fullName evidence="3">Phospholipase D-like domain-containing protein</fullName>
    </recommendedName>
</protein>
<dbReference type="EMBL" id="CP097330">
    <property type="protein sequence ID" value="URF03965.1"/>
    <property type="molecule type" value="Genomic_DNA"/>
</dbReference>
<reference evidence="1" key="1">
    <citation type="journal article" date="2022" name="Microbiol. Resour. Announc.">
        <title>Genome Sequence of Cupriavidus campinensis Strain G5, a Member of a Bacterial Consortium Capable of Polyethylene Degradation.</title>
        <authorList>
            <person name="Schneider B."/>
            <person name="Pfeiffer F."/>
            <person name="Dyall-Smith M."/>
            <person name="Kunte H.J."/>
        </authorList>
    </citation>
    <scope>NUCLEOTIDE SEQUENCE</scope>
    <source>
        <strain evidence="1">G5</strain>
    </source>
</reference>
<accession>A0AAE9I094</accession>